<name>A0A3R7MN04_PENVA</name>
<organism evidence="2 3">
    <name type="scientific">Penaeus vannamei</name>
    <name type="common">Whiteleg shrimp</name>
    <name type="synonym">Litopenaeus vannamei</name>
    <dbReference type="NCBI Taxonomy" id="6689"/>
    <lineage>
        <taxon>Eukaryota</taxon>
        <taxon>Metazoa</taxon>
        <taxon>Ecdysozoa</taxon>
        <taxon>Arthropoda</taxon>
        <taxon>Crustacea</taxon>
        <taxon>Multicrustacea</taxon>
        <taxon>Malacostraca</taxon>
        <taxon>Eumalacostraca</taxon>
        <taxon>Eucarida</taxon>
        <taxon>Decapoda</taxon>
        <taxon>Dendrobranchiata</taxon>
        <taxon>Penaeoidea</taxon>
        <taxon>Penaeidae</taxon>
        <taxon>Penaeus</taxon>
    </lineage>
</organism>
<keyword evidence="3" id="KW-1185">Reference proteome</keyword>
<evidence type="ECO:0000313" key="2">
    <source>
        <dbReference type="EMBL" id="ROT86050.1"/>
    </source>
</evidence>
<proteinExistence type="predicted"/>
<feature type="region of interest" description="Disordered" evidence="1">
    <location>
        <begin position="279"/>
        <end position="299"/>
    </location>
</feature>
<protein>
    <submittedName>
        <fullName evidence="2">Uncharacterized protein</fullName>
    </submittedName>
</protein>
<gene>
    <name evidence="2" type="ORF">C7M84_015238</name>
</gene>
<dbReference type="Proteomes" id="UP000283509">
    <property type="component" value="Unassembled WGS sequence"/>
</dbReference>
<reference evidence="2 3" key="2">
    <citation type="submission" date="2019-01" db="EMBL/GenBank/DDBJ databases">
        <title>The decoding of complex shrimp genome reveals the adaptation for benthos swimmer, frequently molting mechanism and breeding impact on genome.</title>
        <authorList>
            <person name="Sun Y."/>
            <person name="Gao Y."/>
            <person name="Yu Y."/>
        </authorList>
    </citation>
    <scope>NUCLEOTIDE SEQUENCE [LARGE SCALE GENOMIC DNA]</scope>
    <source>
        <tissue evidence="2">Muscle</tissue>
    </source>
</reference>
<dbReference type="EMBL" id="QCYY01000029">
    <property type="protein sequence ID" value="ROT86050.1"/>
    <property type="molecule type" value="Genomic_DNA"/>
</dbReference>
<comment type="caution">
    <text evidence="2">The sequence shown here is derived from an EMBL/GenBank/DDBJ whole genome shotgun (WGS) entry which is preliminary data.</text>
</comment>
<feature type="compositionally biased region" description="Basic residues" evidence="1">
    <location>
        <begin position="286"/>
        <end position="298"/>
    </location>
</feature>
<feature type="region of interest" description="Disordered" evidence="1">
    <location>
        <begin position="227"/>
        <end position="248"/>
    </location>
</feature>
<evidence type="ECO:0000256" key="1">
    <source>
        <dbReference type="SAM" id="MobiDB-lite"/>
    </source>
</evidence>
<dbReference type="AlphaFoldDB" id="A0A3R7MN04"/>
<feature type="compositionally biased region" description="Pro residues" evidence="1">
    <location>
        <begin position="125"/>
        <end position="136"/>
    </location>
</feature>
<accession>A0A3R7MN04</accession>
<reference evidence="2 3" key="1">
    <citation type="submission" date="2018-04" db="EMBL/GenBank/DDBJ databases">
        <authorList>
            <person name="Zhang X."/>
            <person name="Yuan J."/>
            <person name="Li F."/>
            <person name="Xiang J."/>
        </authorList>
    </citation>
    <scope>NUCLEOTIDE SEQUENCE [LARGE SCALE GENOMIC DNA]</scope>
    <source>
        <tissue evidence="2">Muscle</tissue>
    </source>
</reference>
<feature type="region of interest" description="Disordered" evidence="1">
    <location>
        <begin position="100"/>
        <end position="139"/>
    </location>
</feature>
<feature type="region of interest" description="Disordered" evidence="1">
    <location>
        <begin position="515"/>
        <end position="536"/>
    </location>
</feature>
<evidence type="ECO:0000313" key="3">
    <source>
        <dbReference type="Proteomes" id="UP000283509"/>
    </source>
</evidence>
<sequence length="536" mass="59404">MVFGERVLVVQPDESNVTWKFGDINRGGVVDYREAAGVDCATPGRHSAGLAVLAYLVVAVGGQPNTGYVQVFLEPIPARGKCPHMLITWRRGSSPRIITSRAACSPRSSRMTQADDIRSGERQGPYPPAAPPPPPVARRVTRSSAPEQRIRCWRATGGAWVAGVLRAACGRGCHSTTHPDSRYAGKLDPWAAVTTQATKNCRQANRWRRLRLAGRQGGTQRRVVAFGGRVSPGTPTCPPRSLGAPQPAPDAQTWLEPMCRSGWRCVVSPWWSRAGWWRQPGGRQRGQPHTHHNKHRASRANQNFSPVITYVLRASGGSGWPFLVLRLATCMSISPARSQVQIPCKYTQKTHRESERRPTLLRYLNLPTAIPSYRWQHCPGFNPFPTISCHPLYNLCSTSTRTTFPLTPETFLILWHKHSYTIHLRITNKHQDFLPSFALPHGVCFTSRGSNLSVSSPLLLHVDEGVCWPAWCVSATLTLITWKSWARISIWWLTVGKIRSGRSVSAASEAINTYGQPSSRLRQGSPSTNCGSVEKR</sequence>